<reference evidence="2" key="1">
    <citation type="journal article" date="2018" name="DNA Res.">
        <title>Multiple hybrid de novo genome assembly of finger millet, an orphan allotetraploid crop.</title>
        <authorList>
            <person name="Hatakeyama M."/>
            <person name="Aluri S."/>
            <person name="Balachadran M.T."/>
            <person name="Sivarajan S.R."/>
            <person name="Patrignani A."/>
            <person name="Gruter S."/>
            <person name="Poveda L."/>
            <person name="Shimizu-Inatsugi R."/>
            <person name="Baeten J."/>
            <person name="Francoijs K.J."/>
            <person name="Nataraja K.N."/>
            <person name="Reddy Y.A.N."/>
            <person name="Phadnis S."/>
            <person name="Ravikumar R.L."/>
            <person name="Schlapbach R."/>
            <person name="Sreeman S.M."/>
            <person name="Shimizu K.K."/>
        </authorList>
    </citation>
    <scope>NUCLEOTIDE SEQUENCE</scope>
</reference>
<dbReference type="SUPFAM" id="SSF46938">
    <property type="entry name" value="CRAL/TRIO N-terminal domain"/>
    <property type="match status" value="1"/>
</dbReference>
<dbReference type="PANTHER" id="PTHR45824">
    <property type="entry name" value="GH16843P"/>
    <property type="match status" value="1"/>
</dbReference>
<dbReference type="Proteomes" id="UP001054889">
    <property type="component" value="Unassembled WGS sequence"/>
</dbReference>
<dbReference type="EMBL" id="BQKI01000076">
    <property type="protein sequence ID" value="GJN23480.1"/>
    <property type="molecule type" value="Genomic_DNA"/>
</dbReference>
<proteinExistence type="predicted"/>
<gene>
    <name evidence="2" type="primary">gb11131</name>
    <name evidence="2" type="ORF">PR202_gb11131</name>
</gene>
<dbReference type="InterPro" id="IPR011074">
    <property type="entry name" value="CRAL/TRIO_N_dom"/>
</dbReference>
<comment type="caution">
    <text evidence="2">The sequence shown here is derived from an EMBL/GenBank/DDBJ whole genome shotgun (WGS) entry which is preliminary data.</text>
</comment>
<dbReference type="InterPro" id="IPR001251">
    <property type="entry name" value="CRAL-TRIO_dom"/>
</dbReference>
<dbReference type="CDD" id="cd00170">
    <property type="entry name" value="SEC14"/>
    <property type="match status" value="2"/>
</dbReference>
<dbReference type="SUPFAM" id="SSF52087">
    <property type="entry name" value="CRAL/TRIO domain"/>
    <property type="match status" value="2"/>
</dbReference>
<dbReference type="InterPro" id="IPR052578">
    <property type="entry name" value="PI_Transfer_CRAL-TRIO"/>
</dbReference>
<dbReference type="Gene3D" id="3.40.525.10">
    <property type="entry name" value="CRAL-TRIO lipid binding domain"/>
    <property type="match status" value="3"/>
</dbReference>
<dbReference type="SMART" id="SM01100">
    <property type="entry name" value="CRAL_TRIO_N"/>
    <property type="match status" value="1"/>
</dbReference>
<evidence type="ECO:0000313" key="2">
    <source>
        <dbReference type="EMBL" id="GJN23480.1"/>
    </source>
</evidence>
<protein>
    <recommendedName>
        <fullName evidence="1">CRAL-TRIO domain-containing protein</fullName>
    </recommendedName>
</protein>
<organism evidence="2 3">
    <name type="scientific">Eleusine coracana subsp. coracana</name>
    <dbReference type="NCBI Taxonomy" id="191504"/>
    <lineage>
        <taxon>Eukaryota</taxon>
        <taxon>Viridiplantae</taxon>
        <taxon>Streptophyta</taxon>
        <taxon>Embryophyta</taxon>
        <taxon>Tracheophyta</taxon>
        <taxon>Spermatophyta</taxon>
        <taxon>Magnoliopsida</taxon>
        <taxon>Liliopsida</taxon>
        <taxon>Poales</taxon>
        <taxon>Poaceae</taxon>
        <taxon>PACMAD clade</taxon>
        <taxon>Chloridoideae</taxon>
        <taxon>Cynodonteae</taxon>
        <taxon>Eleusininae</taxon>
        <taxon>Eleusine</taxon>
    </lineage>
</organism>
<dbReference type="InterPro" id="IPR036865">
    <property type="entry name" value="CRAL-TRIO_dom_sf"/>
</dbReference>
<accession>A0AAV5ELC3</accession>
<feature type="domain" description="CRAL-TRIO" evidence="1">
    <location>
        <begin position="261"/>
        <end position="405"/>
    </location>
</feature>
<evidence type="ECO:0000259" key="1">
    <source>
        <dbReference type="PROSITE" id="PS50191"/>
    </source>
</evidence>
<sequence>MFRRKHASHFNSNDSEQREAKINELRAALGPLSARGEKYCSEACLARYLEARNWSVTKSRKMLEESLKWRAAYRPEDIRWPDVSVEAETGKLYRASFRDREGRTVVIMKPTRQARLNTSSHEGQIRHLVYILENAILSLPEGQEKMVIKIFLDPKSLEKVNFVYEKDEESMKLMHSYIDPEVLPVEFGGKSSVVYNLEDYSKLMMKDDIKTASFWAVDTETYHDNGDINGTVDPEVNHNCSEEIMFRRKHGSHFNSNDAEQREAQNTTSHEGQIRFLVYVLENAILNLSGGQEKMVWLIDFTGWTMANATPIKTARESANILQNHYPERLAIAFLFNAPKVFEAFWKDINVAIFFQVLKIFLDPRSIEKVNFVYLKDEGSMKVMHKYMDPEVLPIEFGGKSSVVYNHEEYSELMMNDDIKTLSFWAADAKGDHVNHANTGTLVREDEVTPRSSLIAAKAS</sequence>
<reference evidence="2" key="2">
    <citation type="submission" date="2021-12" db="EMBL/GenBank/DDBJ databases">
        <title>Resequencing data analysis of finger millet.</title>
        <authorList>
            <person name="Hatakeyama M."/>
            <person name="Aluri S."/>
            <person name="Balachadran M.T."/>
            <person name="Sivarajan S.R."/>
            <person name="Poveda L."/>
            <person name="Shimizu-Inatsugi R."/>
            <person name="Schlapbach R."/>
            <person name="Sreeman S.M."/>
            <person name="Shimizu K.K."/>
        </authorList>
    </citation>
    <scope>NUCLEOTIDE SEQUENCE</scope>
</reference>
<evidence type="ECO:0000313" key="3">
    <source>
        <dbReference type="Proteomes" id="UP001054889"/>
    </source>
</evidence>
<dbReference type="SMART" id="SM00516">
    <property type="entry name" value="SEC14"/>
    <property type="match status" value="2"/>
</dbReference>
<keyword evidence="3" id="KW-1185">Reference proteome</keyword>
<dbReference type="Pfam" id="PF00650">
    <property type="entry name" value="CRAL_TRIO"/>
    <property type="match status" value="2"/>
</dbReference>
<dbReference type="AlphaFoldDB" id="A0AAV5ELC3"/>
<feature type="domain" description="CRAL-TRIO" evidence="1">
    <location>
        <begin position="92"/>
        <end position="195"/>
    </location>
</feature>
<dbReference type="PANTHER" id="PTHR45824:SF22">
    <property type="entry name" value="SEC14P-LIKE PHOSPHATIDYLINOSITOL TRANSFER FAMILY PROTEIN"/>
    <property type="match status" value="1"/>
</dbReference>
<name>A0AAV5ELC3_ELECO</name>
<dbReference type="PROSITE" id="PS50191">
    <property type="entry name" value="CRAL_TRIO"/>
    <property type="match status" value="2"/>
</dbReference>
<dbReference type="InterPro" id="IPR036273">
    <property type="entry name" value="CRAL/TRIO_N_dom_sf"/>
</dbReference>
<dbReference type="GO" id="GO:0008526">
    <property type="term" value="F:phosphatidylinositol transfer activity"/>
    <property type="evidence" value="ECO:0007669"/>
    <property type="project" value="TreeGrafter"/>
</dbReference>